<comment type="subcellular location">
    <subcellularLocation>
        <location evidence="1">Secreted</location>
        <location evidence="1">Extracellular space</location>
        <location evidence="1">Extracellular matrix</location>
    </subcellularLocation>
</comment>
<keyword evidence="10" id="KW-0446">Lipid-binding</keyword>
<evidence type="ECO:0000256" key="8">
    <source>
        <dbReference type="ARBA" id="ARBA00022737"/>
    </source>
</evidence>
<dbReference type="InterPro" id="IPR000074">
    <property type="entry name" value="ApoA_E"/>
</dbReference>
<dbReference type="GO" id="GO:0008289">
    <property type="term" value="F:lipid binding"/>
    <property type="evidence" value="ECO:0007669"/>
    <property type="project" value="UniProtKB-KW"/>
</dbReference>
<evidence type="ECO:0000256" key="9">
    <source>
        <dbReference type="ARBA" id="ARBA00023055"/>
    </source>
</evidence>
<evidence type="ECO:0000256" key="2">
    <source>
        <dbReference type="ARBA" id="ARBA00008788"/>
    </source>
</evidence>
<dbReference type="PANTHER" id="PTHR18976">
    <property type="entry name" value="APOLIPOPROTEIN"/>
    <property type="match status" value="1"/>
</dbReference>
<evidence type="ECO:0000256" key="6">
    <source>
        <dbReference type="ARBA" id="ARBA00022530"/>
    </source>
</evidence>
<keyword evidence="4" id="KW-0813">Transport</keyword>
<evidence type="ECO:0000256" key="10">
    <source>
        <dbReference type="ARBA" id="ARBA00023121"/>
    </source>
</evidence>
<evidence type="ECO:0000256" key="4">
    <source>
        <dbReference type="ARBA" id="ARBA00022448"/>
    </source>
</evidence>
<evidence type="ECO:0000256" key="1">
    <source>
        <dbReference type="ARBA" id="ARBA00004498"/>
    </source>
</evidence>
<keyword evidence="6" id="KW-0272">Extracellular matrix</keyword>
<organism evidence="13">
    <name type="scientific">Xenopus tropicalis</name>
    <name type="common">Western clawed frog</name>
    <name type="synonym">Silurana tropicalis</name>
    <dbReference type="NCBI Taxonomy" id="8364"/>
    <lineage>
        <taxon>Eukaryota</taxon>
        <taxon>Metazoa</taxon>
        <taxon>Chordata</taxon>
        <taxon>Craniata</taxon>
        <taxon>Vertebrata</taxon>
        <taxon>Euteleostomi</taxon>
        <taxon>Amphibia</taxon>
        <taxon>Batrachia</taxon>
        <taxon>Anura</taxon>
        <taxon>Pipoidea</taxon>
        <taxon>Pipidae</taxon>
        <taxon>Xenopodinae</taxon>
        <taxon>Xenopus</taxon>
        <taxon>Silurana</taxon>
    </lineage>
</organism>
<keyword evidence="8" id="KW-0677">Repeat</keyword>
<name>A0A803JY40_XENTR</name>
<dbReference type="GO" id="GO:0042157">
    <property type="term" value="P:lipoprotein metabolic process"/>
    <property type="evidence" value="ECO:0007669"/>
    <property type="project" value="InterPro"/>
</dbReference>
<evidence type="ECO:0000256" key="3">
    <source>
        <dbReference type="ARBA" id="ARBA00011881"/>
    </source>
</evidence>
<dbReference type="InterPro" id="IPR050163">
    <property type="entry name" value="Apolipoprotein_A1/A4/E"/>
</dbReference>
<evidence type="ECO:0000256" key="5">
    <source>
        <dbReference type="ARBA" id="ARBA00022525"/>
    </source>
</evidence>
<dbReference type="Pfam" id="PF01442">
    <property type="entry name" value="Apolipoprotein"/>
    <property type="match status" value="1"/>
</dbReference>
<dbReference type="InParanoid" id="A0A803JY40"/>
<evidence type="ECO:0000256" key="7">
    <source>
        <dbReference type="ARBA" id="ARBA00022729"/>
    </source>
</evidence>
<evidence type="ECO:0000256" key="11">
    <source>
        <dbReference type="ARBA" id="ARBA00056320"/>
    </source>
</evidence>
<dbReference type="GeneTree" id="ENSGT00950000182929"/>
<protein>
    <submittedName>
        <fullName evidence="13">Apolipoprotein E</fullName>
    </submittedName>
</protein>
<dbReference type="Gene3D" id="1.20.120.20">
    <property type="entry name" value="Apolipoprotein"/>
    <property type="match status" value="2"/>
</dbReference>
<dbReference type="FunFam" id="1.20.120.20:FF:000010">
    <property type="entry name" value="Apolipoprotein E"/>
    <property type="match status" value="1"/>
</dbReference>
<accession>A0A803JY40</accession>
<dbReference type="GO" id="GO:0005576">
    <property type="term" value="C:extracellular region"/>
    <property type="evidence" value="ECO:0007669"/>
    <property type="project" value="InterPro"/>
</dbReference>
<feature type="signal peptide" evidence="12">
    <location>
        <begin position="1"/>
        <end position="18"/>
    </location>
</feature>
<feature type="chain" id="PRO_5031467849" evidence="12">
    <location>
        <begin position="19"/>
        <end position="292"/>
    </location>
</feature>
<dbReference type="AlphaFoldDB" id="A0A803JY40"/>
<reference evidence="13" key="2">
    <citation type="submission" date="2021-03" db="UniProtKB">
        <authorList>
            <consortium name="Ensembl"/>
        </authorList>
    </citation>
    <scope>IDENTIFICATION</scope>
</reference>
<sequence>MKLMILLLTLGLLAGAQARSLFRDAPKTKWETALDSFWLTVNKMEEAADEARAKMKDSPISKELDGLIKDTMEELSIYAEDMKSKVSPMAQDAQQRFTEEVSALADKLKSDMEDTKNKAIQYSGDLRMMFDQNIEDVQGKVNMYMKKLKKRLSKDSEDLKKKLSQYGEDFRKSTEDKVENLRKAVEPYLSNVKDKGQQRLMNLKDAIDEQGKQLRDRFVSVAKDAQAKMKKTASDVKSSVDKLGEQFRKWFNPNVESLRNQLLLLTIRLRPEVEQDIKDPTCLNILPFPVCI</sequence>
<comment type="function">
    <text evidence="11">APOE is an apolipoprotein, a protein associating with lipid particles, that mainly functions in lipoprotein-mediated lipid transport between organs via the plasma and interstitial fluids. APOE is a core component of plasma lipoproteins and is involved in their production, conversion and clearance. Apolipoproteins are amphipathic molecules that interact both with lipids of the lipoprotein particle core and the aqueous environment of the plasma.</text>
</comment>
<evidence type="ECO:0000313" key="13">
    <source>
        <dbReference type="Ensembl" id="ENSXETP00000112955"/>
    </source>
</evidence>
<comment type="subunit">
    <text evidence="3">Homotetramer.</text>
</comment>
<keyword evidence="9" id="KW-0445">Lipid transport</keyword>
<comment type="similarity">
    <text evidence="2">Belongs to the apolipoprotein A1/A4/E family.</text>
</comment>
<dbReference type="Ensembl" id="ENSXETT00000107425">
    <property type="protein sequence ID" value="ENSXETP00000112955"/>
    <property type="gene ID" value="ENSXETG00000035511"/>
</dbReference>
<evidence type="ECO:0000256" key="12">
    <source>
        <dbReference type="SAM" id="SignalP"/>
    </source>
</evidence>
<dbReference type="GO" id="GO:0006869">
    <property type="term" value="P:lipid transport"/>
    <property type="evidence" value="ECO:0007669"/>
    <property type="project" value="UniProtKB-KW"/>
</dbReference>
<reference evidence="13" key="1">
    <citation type="journal article" date="2010" name="Science">
        <title>The genome of the Western clawed frog Xenopus tropicalis.</title>
        <authorList>
            <person name="Hellsten U."/>
            <person name="Harland R.M."/>
            <person name="Gilchrist M.J."/>
            <person name="Hendrix D."/>
            <person name="Jurka J."/>
            <person name="Kapitonov V."/>
            <person name="Ovcharenko I."/>
            <person name="Putnam N.H."/>
            <person name="Shu S."/>
            <person name="Taher L."/>
            <person name="Blitz I.L."/>
            <person name="Blumberg B."/>
            <person name="Dichmann D.S."/>
            <person name="Dubchak I."/>
            <person name="Amaya E."/>
            <person name="Detter J.C."/>
            <person name="Fletcher R."/>
            <person name="Gerhard D.S."/>
            <person name="Goodstein D."/>
            <person name="Graves T."/>
            <person name="Grigoriev I.V."/>
            <person name="Grimwood J."/>
            <person name="Kawashima T."/>
            <person name="Lindquist E."/>
            <person name="Lucas S.M."/>
            <person name="Mead P.E."/>
            <person name="Mitros T."/>
            <person name="Ogino H."/>
            <person name="Ohta Y."/>
            <person name="Poliakov A.V."/>
            <person name="Pollet N."/>
            <person name="Robert J."/>
            <person name="Salamov A."/>
            <person name="Sater A.K."/>
            <person name="Schmutz J."/>
            <person name="Terry A."/>
            <person name="Vize P.D."/>
            <person name="Warren W.C."/>
            <person name="Wells D."/>
            <person name="Wills A."/>
            <person name="Wilson R.K."/>
            <person name="Zimmerman L.B."/>
            <person name="Zorn A.M."/>
            <person name="Grainger R."/>
            <person name="Grammer T."/>
            <person name="Khokha M.K."/>
            <person name="Richardson P.M."/>
            <person name="Rokhsar D.S."/>
        </authorList>
    </citation>
    <scope>NUCLEOTIDE SEQUENCE [LARGE SCALE GENOMIC DNA]</scope>
    <source>
        <strain evidence="13">Nigerian</strain>
    </source>
</reference>
<dbReference type="Bgee" id="ENSXETG00000035511">
    <property type="expression patterns" value="Expressed in mesonephros and 20 other cell types or tissues"/>
</dbReference>
<dbReference type="SUPFAM" id="SSF58113">
    <property type="entry name" value="Apolipoprotein A-I"/>
    <property type="match status" value="1"/>
</dbReference>
<dbReference type="PANTHER" id="PTHR18976:SF2">
    <property type="entry name" value="APOLIPOPROTEIN E"/>
    <property type="match status" value="1"/>
</dbReference>
<keyword evidence="5" id="KW-0964">Secreted</keyword>
<proteinExistence type="inferred from homology"/>
<keyword evidence="7 12" id="KW-0732">Signal</keyword>
<gene>
    <name evidence="13" type="primary">apoe</name>
</gene>